<accession>A0ABV9KVD3</accession>
<evidence type="ECO:0000313" key="1">
    <source>
        <dbReference type="EMBL" id="MFC4673546.1"/>
    </source>
</evidence>
<keyword evidence="2" id="KW-1185">Reference proteome</keyword>
<gene>
    <name evidence="1" type="ORF">ACFO6W_07565</name>
</gene>
<sequence length="198" mass="23401">MEVVILILIAIGSFSLSILLRKKKKTNSRAIKFEVMRVSGLIMQFFESYDIIYSTLNLQTLESRVRFVDNFYNQLITLHTEDYYQSAINNAILNYKKLYPNRYLKKLQLSLIQNPDITQLKEFYARCVVVSFSGYADKQLNEIQELKRQHAINKRREQVIEVGDQAKYLFKILELDTSGIHLDEIEKIRELFYNTREA</sequence>
<dbReference type="Proteomes" id="UP001596023">
    <property type="component" value="Unassembled WGS sequence"/>
</dbReference>
<evidence type="ECO:0000313" key="2">
    <source>
        <dbReference type="Proteomes" id="UP001596023"/>
    </source>
</evidence>
<dbReference type="RefSeq" id="WP_379994930.1">
    <property type="nucleotide sequence ID" value="NZ_JBHSGN010000058.1"/>
</dbReference>
<organism evidence="1 2">
    <name type="scientific">Dysgonomonas termitidis</name>
    <dbReference type="NCBI Taxonomy" id="1516126"/>
    <lineage>
        <taxon>Bacteria</taxon>
        <taxon>Pseudomonadati</taxon>
        <taxon>Bacteroidota</taxon>
        <taxon>Bacteroidia</taxon>
        <taxon>Bacteroidales</taxon>
        <taxon>Dysgonomonadaceae</taxon>
        <taxon>Dysgonomonas</taxon>
    </lineage>
</organism>
<name>A0ABV9KVD3_9BACT</name>
<dbReference type="EMBL" id="JBHSGN010000058">
    <property type="protein sequence ID" value="MFC4673546.1"/>
    <property type="molecule type" value="Genomic_DNA"/>
</dbReference>
<protein>
    <recommendedName>
        <fullName evidence="3">DUF4760 domain-containing protein</fullName>
    </recommendedName>
</protein>
<evidence type="ECO:0008006" key="3">
    <source>
        <dbReference type="Google" id="ProtNLM"/>
    </source>
</evidence>
<reference evidence="2" key="1">
    <citation type="journal article" date="2019" name="Int. J. Syst. Evol. Microbiol.">
        <title>The Global Catalogue of Microorganisms (GCM) 10K type strain sequencing project: providing services to taxonomists for standard genome sequencing and annotation.</title>
        <authorList>
            <consortium name="The Broad Institute Genomics Platform"/>
            <consortium name="The Broad Institute Genome Sequencing Center for Infectious Disease"/>
            <person name="Wu L."/>
            <person name="Ma J."/>
        </authorList>
    </citation>
    <scope>NUCLEOTIDE SEQUENCE [LARGE SCALE GENOMIC DNA]</scope>
    <source>
        <strain evidence="2">CCUG 66188</strain>
    </source>
</reference>
<proteinExistence type="predicted"/>
<comment type="caution">
    <text evidence="1">The sequence shown here is derived from an EMBL/GenBank/DDBJ whole genome shotgun (WGS) entry which is preliminary data.</text>
</comment>